<dbReference type="PROSITE" id="PS00330">
    <property type="entry name" value="HEMOLYSIN_CALCIUM"/>
    <property type="match status" value="1"/>
</dbReference>
<dbReference type="PRINTS" id="PR00313">
    <property type="entry name" value="CABNDNGRPT"/>
</dbReference>
<gene>
    <name evidence="11" type="ORF">POM99_01665</name>
</gene>
<reference evidence="11 12" key="1">
    <citation type="submission" date="2023-03" db="EMBL/GenBank/DDBJ databases">
        <title>Novosphingobium cyanobacteriorum sp. nov., isolated from a eutrophic reservoir during the Microcystis bloom period.</title>
        <authorList>
            <person name="Kang M."/>
            <person name="Le V."/>
            <person name="Ko S.-R."/>
            <person name="Lee S.-A."/>
            <person name="Ahn C.-Y."/>
        </authorList>
    </citation>
    <scope>NUCLEOTIDE SEQUENCE [LARGE SCALE GENOMIC DNA]</scope>
    <source>
        <strain evidence="11 12">HBC54</strain>
    </source>
</reference>
<evidence type="ECO:0000259" key="10">
    <source>
        <dbReference type="SMART" id="SM00235"/>
    </source>
</evidence>
<evidence type="ECO:0000256" key="3">
    <source>
        <dbReference type="ARBA" id="ARBA00009490"/>
    </source>
</evidence>
<dbReference type="Proteomes" id="UP001222770">
    <property type="component" value="Unassembled WGS sequence"/>
</dbReference>
<dbReference type="SUPFAM" id="SSF55486">
    <property type="entry name" value="Metalloproteases ('zincins'), catalytic domain"/>
    <property type="match status" value="1"/>
</dbReference>
<name>A0ABT6CD99_9SPHN</name>
<feature type="domain" description="Peptidase metallopeptidase" evidence="10">
    <location>
        <begin position="59"/>
        <end position="211"/>
    </location>
</feature>
<proteinExistence type="inferred from homology"/>
<dbReference type="Gene3D" id="3.40.390.10">
    <property type="entry name" value="Collagenase (Catalytic Domain)"/>
    <property type="match status" value="1"/>
</dbReference>
<evidence type="ECO:0000256" key="2">
    <source>
        <dbReference type="ARBA" id="ARBA00004613"/>
    </source>
</evidence>
<evidence type="ECO:0000256" key="4">
    <source>
        <dbReference type="ARBA" id="ARBA00022525"/>
    </source>
</evidence>
<dbReference type="Gene3D" id="2.150.10.10">
    <property type="entry name" value="Serralysin-like metalloprotease, C-terminal"/>
    <property type="match status" value="1"/>
</dbReference>
<keyword evidence="6" id="KW-0479">Metal-binding</keyword>
<dbReference type="Pfam" id="PF08548">
    <property type="entry name" value="Peptidase_M10_C"/>
    <property type="match status" value="2"/>
</dbReference>
<dbReference type="InterPro" id="IPR011049">
    <property type="entry name" value="Serralysin-like_metalloprot_C"/>
</dbReference>
<keyword evidence="7" id="KW-0677">Repeat</keyword>
<evidence type="ECO:0000256" key="8">
    <source>
        <dbReference type="ARBA" id="ARBA00022801"/>
    </source>
</evidence>
<keyword evidence="9" id="KW-0862">Zinc</keyword>
<comment type="cofactor">
    <cofactor evidence="1">
        <name>Ca(2+)</name>
        <dbReference type="ChEBI" id="CHEBI:29108"/>
    </cofactor>
</comment>
<keyword evidence="8" id="KW-0378">Hydrolase</keyword>
<dbReference type="RefSeq" id="WP_277275022.1">
    <property type="nucleotide sequence ID" value="NZ_JAROCY010000001.1"/>
</dbReference>
<evidence type="ECO:0000256" key="5">
    <source>
        <dbReference type="ARBA" id="ARBA00022670"/>
    </source>
</evidence>
<sequence length="538" mass="56523">MAFYTDPSVTRDFALSGNTLVDLLYDTTDYFRVAWSTVSNGKTVVTYSLPFANGVASRFEANYGNGENAATTTGAISSAQAPAVAAAFQAWADVANLTFSQVTETAGGQVGDIRIAYSSAITGGYWGYTLITSDGADNSHGDIWIGTDQIGQDFGVGTFNYVAMMHEIGHALGLAHPFDDGKTNFAAIDNERYTIMSYTSPANVWFYDKAIGDYRYLVETPMVYDIAAIQKIYGANTAFHSGDDTYTYTRNDPFFATIWDGGGQDTIDLSDFTKGCTVDLTPGSYSTLGFSNTTLDQNLGIAFDCIVENVTGGAGNDIITGNSANNFLRGGAGNDAYFVQNTGDIVKERSGEGSDTVNSSVSWTMSRYIETLNLTGSAAIRGTGSRDANTINGNSAANVLSGGAGDDTLNGMDGADKLIGGIGRDVMTGGAGADKFIFRPGDFGGSTAATADVITDFSHAAHDRINLSAIDANTLNGTGNDAFAFIGSAAFGHHAGELRYEIVSGTGYVQGDTNGDGVADFWIRFDLGPALVAGDFVL</sequence>
<dbReference type="InterPro" id="IPR001818">
    <property type="entry name" value="Pept_M10_metallopeptidase"/>
</dbReference>
<comment type="subcellular location">
    <subcellularLocation>
        <location evidence="2">Secreted</location>
    </subcellularLocation>
</comment>
<dbReference type="EMBL" id="JAROCY010000001">
    <property type="protein sequence ID" value="MDF8331896.1"/>
    <property type="molecule type" value="Genomic_DNA"/>
</dbReference>
<dbReference type="SUPFAM" id="SSF51120">
    <property type="entry name" value="beta-Roll"/>
    <property type="match status" value="2"/>
</dbReference>
<accession>A0ABT6CD99</accession>
<comment type="caution">
    <text evidence="11">The sequence shown here is derived from an EMBL/GenBank/DDBJ whole genome shotgun (WGS) entry which is preliminary data.</text>
</comment>
<dbReference type="InterPro" id="IPR024079">
    <property type="entry name" value="MetalloPept_cat_dom_sf"/>
</dbReference>
<dbReference type="InterPro" id="IPR001343">
    <property type="entry name" value="Hemolysn_Ca-bd"/>
</dbReference>
<evidence type="ECO:0000313" key="11">
    <source>
        <dbReference type="EMBL" id="MDF8331896.1"/>
    </source>
</evidence>
<dbReference type="InterPro" id="IPR034033">
    <property type="entry name" value="Serralysin-like"/>
</dbReference>
<evidence type="ECO:0000256" key="9">
    <source>
        <dbReference type="ARBA" id="ARBA00022833"/>
    </source>
</evidence>
<protein>
    <submittedName>
        <fullName evidence="11">M10 family metallopeptidase</fullName>
    </submittedName>
</protein>
<dbReference type="Pfam" id="PF00353">
    <property type="entry name" value="HemolysinCabind"/>
    <property type="match status" value="1"/>
</dbReference>
<evidence type="ECO:0000256" key="6">
    <source>
        <dbReference type="ARBA" id="ARBA00022723"/>
    </source>
</evidence>
<dbReference type="Pfam" id="PF00413">
    <property type="entry name" value="Peptidase_M10"/>
    <property type="match status" value="1"/>
</dbReference>
<evidence type="ECO:0000313" key="12">
    <source>
        <dbReference type="Proteomes" id="UP001222770"/>
    </source>
</evidence>
<comment type="similarity">
    <text evidence="3">Belongs to the peptidase M10B family.</text>
</comment>
<dbReference type="SMART" id="SM00235">
    <property type="entry name" value="ZnMc"/>
    <property type="match status" value="1"/>
</dbReference>
<keyword evidence="5" id="KW-0645">Protease</keyword>
<dbReference type="CDD" id="cd04277">
    <property type="entry name" value="ZnMc_serralysin_like"/>
    <property type="match status" value="1"/>
</dbReference>
<keyword evidence="12" id="KW-1185">Reference proteome</keyword>
<evidence type="ECO:0000256" key="7">
    <source>
        <dbReference type="ARBA" id="ARBA00022737"/>
    </source>
</evidence>
<dbReference type="InterPro" id="IPR006026">
    <property type="entry name" value="Peptidase_Metallo"/>
</dbReference>
<keyword evidence="4" id="KW-0964">Secreted</keyword>
<dbReference type="InterPro" id="IPR018511">
    <property type="entry name" value="Hemolysin-typ_Ca-bd_CS"/>
</dbReference>
<dbReference type="InterPro" id="IPR013858">
    <property type="entry name" value="Peptidase_M10B_C"/>
</dbReference>
<evidence type="ECO:0000256" key="1">
    <source>
        <dbReference type="ARBA" id="ARBA00001913"/>
    </source>
</evidence>
<organism evidence="11 12">
    <name type="scientific">Novosphingobium cyanobacteriorum</name>
    <dbReference type="NCBI Taxonomy" id="3024215"/>
    <lineage>
        <taxon>Bacteria</taxon>
        <taxon>Pseudomonadati</taxon>
        <taxon>Pseudomonadota</taxon>
        <taxon>Alphaproteobacteria</taxon>
        <taxon>Sphingomonadales</taxon>
        <taxon>Sphingomonadaceae</taxon>
        <taxon>Novosphingobium</taxon>
    </lineage>
</organism>